<keyword evidence="3" id="KW-1185">Reference proteome</keyword>
<reference evidence="2 3" key="1">
    <citation type="submission" date="2024-02" db="EMBL/GenBank/DDBJ databases">
        <title>Expansion and revision of Xanthobacter and proposal of Roseixanthobacter gen. nov.</title>
        <authorList>
            <person name="Soltysiak M.P.M."/>
            <person name="Jalihal A."/>
            <person name="Ory A."/>
            <person name="Chrisophersen C."/>
            <person name="Lee A.D."/>
            <person name="Boulton J."/>
            <person name="Springer M."/>
        </authorList>
    </citation>
    <scope>NUCLEOTIDE SEQUENCE [LARGE SCALE GENOMIC DNA]</scope>
    <source>
        <strain evidence="2 3">CB5</strain>
    </source>
</reference>
<organism evidence="2 3">
    <name type="scientific">Xanthobacter aminoxidans</name>
    <dbReference type="NCBI Taxonomy" id="186280"/>
    <lineage>
        <taxon>Bacteria</taxon>
        <taxon>Pseudomonadati</taxon>
        <taxon>Pseudomonadota</taxon>
        <taxon>Alphaproteobacteria</taxon>
        <taxon>Hyphomicrobiales</taxon>
        <taxon>Xanthobacteraceae</taxon>
        <taxon>Xanthobacter</taxon>
    </lineage>
</organism>
<dbReference type="Proteomes" id="UP001604043">
    <property type="component" value="Unassembled WGS sequence"/>
</dbReference>
<dbReference type="EMBL" id="JBAFUR010000003">
    <property type="protein sequence ID" value="MFG1252972.1"/>
    <property type="molecule type" value="Genomic_DNA"/>
</dbReference>
<accession>A0ABW6ZGN9</accession>
<dbReference type="RefSeq" id="WP_394008998.1">
    <property type="nucleotide sequence ID" value="NZ_JBAFUR010000003.1"/>
</dbReference>
<evidence type="ECO:0000313" key="2">
    <source>
        <dbReference type="EMBL" id="MFG1252972.1"/>
    </source>
</evidence>
<feature type="signal peptide" evidence="1">
    <location>
        <begin position="1"/>
        <end position="27"/>
    </location>
</feature>
<gene>
    <name evidence="2" type="ORF">V5F30_12245</name>
</gene>
<name>A0ABW6ZGN9_9HYPH</name>
<evidence type="ECO:0000313" key="3">
    <source>
        <dbReference type="Proteomes" id="UP001604043"/>
    </source>
</evidence>
<proteinExistence type="predicted"/>
<sequence length="129" mass="13000">MIFRRLVPAALALPLLALPLLATPVFAHEPGVGANGGVRVDAGRYHAELVSDGTATVALYLSDGSDKPVAADGFKANAILVVEGKAQRFPLSPTGGNRLAGTAAVAIPKGVKGAVQITAPDGSSAQAKY</sequence>
<feature type="chain" id="PRO_5045812745" evidence="1">
    <location>
        <begin position="28"/>
        <end position="129"/>
    </location>
</feature>
<comment type="caution">
    <text evidence="2">The sequence shown here is derived from an EMBL/GenBank/DDBJ whole genome shotgun (WGS) entry which is preliminary data.</text>
</comment>
<keyword evidence="1" id="KW-0732">Signal</keyword>
<protein>
    <submittedName>
        <fullName evidence="2">Uncharacterized protein</fullName>
    </submittedName>
</protein>
<evidence type="ECO:0000256" key="1">
    <source>
        <dbReference type="SAM" id="SignalP"/>
    </source>
</evidence>